<dbReference type="GO" id="GO:0005829">
    <property type="term" value="C:cytosol"/>
    <property type="evidence" value="ECO:0007669"/>
    <property type="project" value="TreeGrafter"/>
</dbReference>
<dbReference type="OrthoDB" id="649232at2759"/>
<evidence type="ECO:0000256" key="4">
    <source>
        <dbReference type="SAM" id="MobiDB-lite"/>
    </source>
</evidence>
<dbReference type="PANTHER" id="PTHR32054">
    <property type="entry name" value="HEAVY CHAIN, PUTATIVE, EXPRESSED-RELATED-RELATED"/>
    <property type="match status" value="1"/>
</dbReference>
<feature type="region of interest" description="Disordered" evidence="4">
    <location>
        <begin position="1"/>
        <end position="21"/>
    </location>
</feature>
<evidence type="ECO:0000313" key="5">
    <source>
        <dbReference type="EMBL" id="KAF8397141.1"/>
    </source>
</evidence>
<evidence type="ECO:0000256" key="2">
    <source>
        <dbReference type="ARBA" id="ARBA00023054"/>
    </source>
</evidence>
<keyword evidence="6" id="KW-1185">Reference proteome</keyword>
<evidence type="ECO:0000313" key="6">
    <source>
        <dbReference type="Proteomes" id="UP000655225"/>
    </source>
</evidence>
<dbReference type="AlphaFoldDB" id="A0A835DBL2"/>
<dbReference type="InterPro" id="IPR008545">
    <property type="entry name" value="Web"/>
</dbReference>
<reference evidence="5 6" key="1">
    <citation type="submission" date="2020-04" db="EMBL/GenBank/DDBJ databases">
        <title>Plant Genome Project.</title>
        <authorList>
            <person name="Zhang R.-G."/>
        </authorList>
    </citation>
    <scope>NUCLEOTIDE SEQUENCE [LARGE SCALE GENOMIC DNA]</scope>
    <source>
        <strain evidence="5">YNK0</strain>
        <tissue evidence="5">Leaf</tissue>
    </source>
</reference>
<feature type="region of interest" description="Disordered" evidence="4">
    <location>
        <begin position="538"/>
        <end position="560"/>
    </location>
</feature>
<dbReference type="OMA" id="SKAQECD"/>
<protein>
    <recommendedName>
        <fullName evidence="7">WEB family protein</fullName>
    </recommendedName>
</protein>
<feature type="coiled-coil region" evidence="3">
    <location>
        <begin position="72"/>
        <end position="124"/>
    </location>
</feature>
<comment type="similarity">
    <text evidence="1">Belongs to the WEB family.</text>
</comment>
<evidence type="ECO:0008006" key="7">
    <source>
        <dbReference type="Google" id="ProtNLM"/>
    </source>
</evidence>
<gene>
    <name evidence="5" type="ORF">HHK36_016048</name>
</gene>
<dbReference type="PANTHER" id="PTHR32054:SF4">
    <property type="entry name" value="OS07G0677900 PROTEIN"/>
    <property type="match status" value="1"/>
</dbReference>
<feature type="coiled-coil region" evidence="3">
    <location>
        <begin position="162"/>
        <end position="267"/>
    </location>
</feature>
<proteinExistence type="inferred from homology"/>
<name>A0A835DBL2_TETSI</name>
<evidence type="ECO:0000256" key="1">
    <source>
        <dbReference type="ARBA" id="ARBA00005485"/>
    </source>
</evidence>
<dbReference type="EMBL" id="JABCRI010000011">
    <property type="protein sequence ID" value="KAF8397141.1"/>
    <property type="molecule type" value="Genomic_DNA"/>
</dbReference>
<dbReference type="Proteomes" id="UP000655225">
    <property type="component" value="Unassembled WGS sequence"/>
</dbReference>
<dbReference type="Pfam" id="PF05701">
    <property type="entry name" value="WEMBL"/>
    <property type="match status" value="2"/>
</dbReference>
<accession>A0A835DBL2</accession>
<evidence type="ECO:0000256" key="3">
    <source>
        <dbReference type="SAM" id="Coils"/>
    </source>
</evidence>
<dbReference type="GO" id="GO:0009903">
    <property type="term" value="P:chloroplast avoidance movement"/>
    <property type="evidence" value="ECO:0007669"/>
    <property type="project" value="TreeGrafter"/>
</dbReference>
<sequence>MAETLETGCKGGTTECSGTNETLVSESAEIKKNSFKAEIDTSPPFESVKEAVSHFGGSGVWRPQHKHVEENYSFEEVDIAKVEEQAAQLEKDLIMKERETLDVLKELETTKRILEELKLMLQKEPSEGNTTSELNSYNKKINPVGDLSLCPTSSPGLILRDLEQAKLNLTRTTNDLAEIRASVESLNKKLEKERISFRKTRERLTSNSTKISSIERELNQARQKLQLAKDAEVKDCSENPTDISKELQQLSSEAEQFKKMAVTTKSEVLRAMTEIEQTKRSMKTAEIRWVAAKKMEEAARAAEAVALAEIKALSKSESSSGSGVFLRNSEGVTLSFEEYSSLTRKTQEHEEFSKKRVIHPAVQVDEANISKMEILKKVDEAAKEVKISKRALKEALNRVEAANRGKLAVEEALQKWRAEHSQKRTSVYNSAKFSNSNPSHHLRDSRLLDVNRQNLVSDGSKPVVRPTLSIGQILSRKLLLPEEFEMGMQMEHTTEEQKVSLGQMLYKQNGVLFPPQKAEKNVHKQSCEKREKLGFTQFSLLTKQSQRKKKQAPCPRQHNG</sequence>
<dbReference type="Gene3D" id="1.10.287.1490">
    <property type="match status" value="1"/>
</dbReference>
<dbReference type="GO" id="GO:0009904">
    <property type="term" value="P:chloroplast accumulation movement"/>
    <property type="evidence" value="ECO:0007669"/>
    <property type="project" value="TreeGrafter"/>
</dbReference>
<keyword evidence="2 3" id="KW-0175">Coiled coil</keyword>
<comment type="caution">
    <text evidence="5">The sequence shown here is derived from an EMBL/GenBank/DDBJ whole genome shotgun (WGS) entry which is preliminary data.</text>
</comment>
<organism evidence="5 6">
    <name type="scientific">Tetracentron sinense</name>
    <name type="common">Spur-leaf</name>
    <dbReference type="NCBI Taxonomy" id="13715"/>
    <lineage>
        <taxon>Eukaryota</taxon>
        <taxon>Viridiplantae</taxon>
        <taxon>Streptophyta</taxon>
        <taxon>Embryophyta</taxon>
        <taxon>Tracheophyta</taxon>
        <taxon>Spermatophyta</taxon>
        <taxon>Magnoliopsida</taxon>
        <taxon>Trochodendrales</taxon>
        <taxon>Trochodendraceae</taxon>
        <taxon>Tetracentron</taxon>
    </lineage>
</organism>